<keyword evidence="4" id="KW-1185">Reference proteome</keyword>
<reference evidence="4" key="1">
    <citation type="journal article" date="2019" name="Int. J. Syst. Evol. Microbiol.">
        <title>The Global Catalogue of Microorganisms (GCM) 10K type strain sequencing project: providing services to taxonomists for standard genome sequencing and annotation.</title>
        <authorList>
            <consortium name="The Broad Institute Genomics Platform"/>
            <consortium name="The Broad Institute Genome Sequencing Center for Infectious Disease"/>
            <person name="Wu L."/>
            <person name="Ma J."/>
        </authorList>
    </citation>
    <scope>NUCLEOTIDE SEQUENCE [LARGE SCALE GENOMIC DNA]</scope>
    <source>
        <strain evidence="4">KCTC 42899</strain>
    </source>
</reference>
<protein>
    <submittedName>
        <fullName evidence="3">Uncharacterized protein</fullName>
    </submittedName>
</protein>
<keyword evidence="2" id="KW-0472">Membrane</keyword>
<dbReference type="RefSeq" id="WP_377745861.1">
    <property type="nucleotide sequence ID" value="NZ_JBHRXJ010000014.1"/>
</dbReference>
<feature type="region of interest" description="Disordered" evidence="1">
    <location>
        <begin position="113"/>
        <end position="140"/>
    </location>
</feature>
<evidence type="ECO:0000256" key="1">
    <source>
        <dbReference type="SAM" id="MobiDB-lite"/>
    </source>
</evidence>
<name>A0ABV7R5Y9_9RHOB</name>
<dbReference type="EMBL" id="JBHRXJ010000014">
    <property type="protein sequence ID" value="MFC3529779.1"/>
    <property type="molecule type" value="Genomic_DNA"/>
</dbReference>
<keyword evidence="2" id="KW-1133">Transmembrane helix</keyword>
<feature type="transmembrane region" description="Helical" evidence="2">
    <location>
        <begin position="12"/>
        <end position="30"/>
    </location>
</feature>
<evidence type="ECO:0000313" key="3">
    <source>
        <dbReference type="EMBL" id="MFC3529779.1"/>
    </source>
</evidence>
<evidence type="ECO:0000313" key="4">
    <source>
        <dbReference type="Proteomes" id="UP001595721"/>
    </source>
</evidence>
<sequence length="389" mass="42542">MSVRDRLTKGTRILGGVALVALAAWAIVFVSHRYRQQDLAVGDMEKQYHDMIRKFGMSPVYPPREDFRVGDLFFTAFNEKHEAISRIWIGNMKGFVEQADTYAASFRARSNNVSLPREKEPGREVAQDPGKEVVKEKSPEPHVNQWLENLPIVSFPTIRGSSAGAAAFGGNAREGSVFLSDSQVNEVSIEFPNVRAHGFPQGAATVDTSFKNQFLNESCPHMKTVHLLLESALRQVNATCIPSVAQEANTKADKDPEFDGERMKLYGCHLELVTRVFLTDQIMFSYSRNNGTGAGAGYGLTPKMPTVSAPISTVDAAGNQVQSPGKADPAGSLADLGDDRSVTRAGAAARIESNNSLSFFKGFNRAITIGFDSVTPIYMSWDECLAPIR</sequence>
<keyword evidence="2" id="KW-0812">Transmembrane</keyword>
<dbReference type="Proteomes" id="UP001595721">
    <property type="component" value="Unassembled WGS sequence"/>
</dbReference>
<proteinExistence type="predicted"/>
<organism evidence="3 4">
    <name type="scientific">Paracoccus mangrovi</name>
    <dbReference type="NCBI Taxonomy" id="1715645"/>
    <lineage>
        <taxon>Bacteria</taxon>
        <taxon>Pseudomonadati</taxon>
        <taxon>Pseudomonadota</taxon>
        <taxon>Alphaproteobacteria</taxon>
        <taxon>Rhodobacterales</taxon>
        <taxon>Paracoccaceae</taxon>
        <taxon>Paracoccus</taxon>
    </lineage>
</organism>
<feature type="region of interest" description="Disordered" evidence="1">
    <location>
        <begin position="318"/>
        <end position="338"/>
    </location>
</feature>
<gene>
    <name evidence="3" type="ORF">ACFOMH_16505</name>
</gene>
<comment type="caution">
    <text evidence="3">The sequence shown here is derived from an EMBL/GenBank/DDBJ whole genome shotgun (WGS) entry which is preliminary data.</text>
</comment>
<feature type="compositionally biased region" description="Basic and acidic residues" evidence="1">
    <location>
        <begin position="116"/>
        <end position="140"/>
    </location>
</feature>
<evidence type="ECO:0000256" key="2">
    <source>
        <dbReference type="SAM" id="Phobius"/>
    </source>
</evidence>
<accession>A0ABV7R5Y9</accession>